<feature type="chain" id="PRO_5037657776" evidence="5">
    <location>
        <begin position="29"/>
        <end position="270"/>
    </location>
</feature>
<dbReference type="GO" id="GO:0030313">
    <property type="term" value="C:cell envelope"/>
    <property type="evidence" value="ECO:0007669"/>
    <property type="project" value="UniProtKB-SubCell"/>
</dbReference>
<dbReference type="AlphaFoldDB" id="A0A930VTH7"/>
<keyword evidence="3" id="KW-0472">Membrane</keyword>
<proteinExistence type="inferred from homology"/>
<evidence type="ECO:0000256" key="4">
    <source>
        <dbReference type="SAM" id="MobiDB-lite"/>
    </source>
</evidence>
<keyword evidence="5" id="KW-0732">Signal</keyword>
<comment type="caution">
    <text evidence="6">The sequence shown here is derived from an EMBL/GenBank/DDBJ whole genome shotgun (WGS) entry which is preliminary data.</text>
</comment>
<feature type="signal peptide" evidence="5">
    <location>
        <begin position="1"/>
        <end position="28"/>
    </location>
</feature>
<keyword evidence="3" id="KW-1003">Cell membrane</keyword>
<evidence type="ECO:0000256" key="3">
    <source>
        <dbReference type="ARBA" id="ARBA00022475"/>
    </source>
</evidence>
<dbReference type="RefSeq" id="WP_194698684.1">
    <property type="nucleotide sequence ID" value="NZ_JADKPO010000061.1"/>
</dbReference>
<protein>
    <submittedName>
        <fullName evidence="6">LppX_LprAFG lipoprotein</fullName>
    </submittedName>
</protein>
<feature type="compositionally biased region" description="Low complexity" evidence="4">
    <location>
        <begin position="37"/>
        <end position="52"/>
    </location>
</feature>
<sequence>MRTIRPARTRLVAVVATAALGLSLAACGSDKPEATDDPTSASSTTPSTADATDATEEPSQIDDGGQVAVRQFADRLKAGIDNTEQAHLEFTMSGTGGEMKGAGDVDYTSNPPEMQMSLDMGAQSIGMVLVDGTMYIKSSQAGDKYLAFDLSDPTNPLGADFSKQLDPAASMKSFVTALSSVTSAGTEEVDGETLDRYELVIDTTKIADQSTASQLPADMKVTVWLDDKDRMARSVMDMGAITYDASMTDFDKALDLKAPPKGEITQQSAG</sequence>
<evidence type="ECO:0000256" key="5">
    <source>
        <dbReference type="SAM" id="SignalP"/>
    </source>
</evidence>
<dbReference type="SUPFAM" id="SSF89392">
    <property type="entry name" value="Prokaryotic lipoproteins and lipoprotein localization factors"/>
    <property type="match status" value="1"/>
</dbReference>
<name>A0A930VTH7_9ACTN</name>
<accession>A0A930VTH7</accession>
<dbReference type="InterPro" id="IPR029046">
    <property type="entry name" value="LolA/LolB/LppX"/>
</dbReference>
<comment type="subcellular location">
    <subcellularLocation>
        <location evidence="1">Cell envelope</location>
    </subcellularLocation>
</comment>
<reference evidence="6" key="1">
    <citation type="submission" date="2020-11" db="EMBL/GenBank/DDBJ databases">
        <title>Nocardioides cynanchi sp. nov., isolated from soil of rhizosphere of Cynanchum wilfordii.</title>
        <authorList>
            <person name="Lee J.-S."/>
            <person name="Suh M.K."/>
            <person name="Kim J.-S."/>
        </authorList>
    </citation>
    <scope>NUCLEOTIDE SEQUENCE</scope>
    <source>
        <strain evidence="6">KCTC 19276</strain>
    </source>
</reference>
<gene>
    <name evidence="6" type="ORF">ISU10_22445</name>
</gene>
<dbReference type="InterPro" id="IPR009830">
    <property type="entry name" value="LppX/LprAFG"/>
</dbReference>
<evidence type="ECO:0000313" key="7">
    <source>
        <dbReference type="Proteomes" id="UP000660668"/>
    </source>
</evidence>
<keyword evidence="6" id="KW-0449">Lipoprotein</keyword>
<evidence type="ECO:0000256" key="2">
    <source>
        <dbReference type="ARBA" id="ARBA00009194"/>
    </source>
</evidence>
<evidence type="ECO:0000313" key="6">
    <source>
        <dbReference type="EMBL" id="MBF4770540.1"/>
    </source>
</evidence>
<keyword evidence="7" id="KW-1185">Reference proteome</keyword>
<comment type="similarity">
    <text evidence="2">Belongs to the LppX/LprAFG lipoprotein family.</text>
</comment>
<organism evidence="6 7">
    <name type="scientific">Nocardioides agariphilus</name>
    <dbReference type="NCBI Taxonomy" id="433664"/>
    <lineage>
        <taxon>Bacteria</taxon>
        <taxon>Bacillati</taxon>
        <taxon>Actinomycetota</taxon>
        <taxon>Actinomycetes</taxon>
        <taxon>Propionibacteriales</taxon>
        <taxon>Nocardioidaceae</taxon>
        <taxon>Nocardioides</taxon>
    </lineage>
</organism>
<dbReference type="Pfam" id="PF07161">
    <property type="entry name" value="LppX_LprAFG"/>
    <property type="match status" value="1"/>
</dbReference>
<dbReference type="PROSITE" id="PS51257">
    <property type="entry name" value="PROKAR_LIPOPROTEIN"/>
    <property type="match status" value="1"/>
</dbReference>
<feature type="region of interest" description="Disordered" evidence="4">
    <location>
        <begin position="28"/>
        <end position="64"/>
    </location>
</feature>
<dbReference type="EMBL" id="JADKPO010000061">
    <property type="protein sequence ID" value="MBF4770540.1"/>
    <property type="molecule type" value="Genomic_DNA"/>
</dbReference>
<dbReference type="Proteomes" id="UP000660668">
    <property type="component" value="Unassembled WGS sequence"/>
</dbReference>
<dbReference type="Gene3D" id="2.50.20.20">
    <property type="match status" value="1"/>
</dbReference>
<evidence type="ECO:0000256" key="1">
    <source>
        <dbReference type="ARBA" id="ARBA00004196"/>
    </source>
</evidence>